<dbReference type="HOGENOM" id="CLU_048458_0_0_1"/>
<feature type="transmembrane region" description="Helical" evidence="1">
    <location>
        <begin position="321"/>
        <end position="341"/>
    </location>
</feature>
<feature type="transmembrane region" description="Helical" evidence="1">
    <location>
        <begin position="252"/>
        <end position="276"/>
    </location>
</feature>
<keyword evidence="1" id="KW-0472">Membrane</keyword>
<evidence type="ECO:0008006" key="4">
    <source>
        <dbReference type="Google" id="ProtNLM"/>
    </source>
</evidence>
<proteinExistence type="predicted"/>
<accession>A0A067SIE8</accession>
<dbReference type="OrthoDB" id="2923771at2759"/>
<keyword evidence="1" id="KW-0812">Transmembrane</keyword>
<evidence type="ECO:0000313" key="2">
    <source>
        <dbReference type="EMBL" id="KDR70691.1"/>
    </source>
</evidence>
<evidence type="ECO:0000256" key="1">
    <source>
        <dbReference type="SAM" id="Phobius"/>
    </source>
</evidence>
<organism evidence="2 3">
    <name type="scientific">Galerina marginata (strain CBS 339.88)</name>
    <dbReference type="NCBI Taxonomy" id="685588"/>
    <lineage>
        <taxon>Eukaryota</taxon>
        <taxon>Fungi</taxon>
        <taxon>Dikarya</taxon>
        <taxon>Basidiomycota</taxon>
        <taxon>Agaricomycotina</taxon>
        <taxon>Agaricomycetes</taxon>
        <taxon>Agaricomycetidae</taxon>
        <taxon>Agaricales</taxon>
        <taxon>Agaricineae</taxon>
        <taxon>Strophariaceae</taxon>
        <taxon>Galerina</taxon>
    </lineage>
</organism>
<sequence>MSLENCKRSSTLTMDTQLTTTIISRWYIPRRIIKLSIWVLLVVSCLIISLSIAPHVTVKPLKFQAPVPSSDDLFIPDVSLTAEVVSVNPTSRTVVMNWYPEFVSINCSVPLVLDIFVPVTLLDRKSASWSAQLDDQPALRLNSTESCLNLTPMYPSFQTVTKLITSKEYTRVQSFAKQPTFQSYPFDVYLAPFSFYTRNVQTGIIAAVKVSDSFGVAVDFQISLLNSFVVYNEFKQNLQFTLRIERGMGTKIIVLLFAIMIWLTAISFFAICTLACVNKSRRISPGIFVVPIAILLAYSTIRANLPGAPNSFGAIIDVYTILPVFVIMFASSFSVLLVILYQRIDCRTIGKHQDNQEGYSEDAIVHRFPTMEDLEIPDMQSRPLSDLTKPEHMSTMAI</sequence>
<keyword evidence="3" id="KW-1185">Reference proteome</keyword>
<dbReference type="Proteomes" id="UP000027222">
    <property type="component" value="Unassembled WGS sequence"/>
</dbReference>
<dbReference type="Pfam" id="PF14494">
    <property type="entry name" value="DUF4436"/>
    <property type="match status" value="1"/>
</dbReference>
<reference evidence="3" key="1">
    <citation type="journal article" date="2014" name="Proc. Natl. Acad. Sci. U.S.A.">
        <title>Extensive sampling of basidiomycete genomes demonstrates inadequacy of the white-rot/brown-rot paradigm for wood decay fungi.</title>
        <authorList>
            <person name="Riley R."/>
            <person name="Salamov A.A."/>
            <person name="Brown D.W."/>
            <person name="Nagy L.G."/>
            <person name="Floudas D."/>
            <person name="Held B.W."/>
            <person name="Levasseur A."/>
            <person name="Lombard V."/>
            <person name="Morin E."/>
            <person name="Otillar R."/>
            <person name="Lindquist E.A."/>
            <person name="Sun H."/>
            <person name="LaButti K.M."/>
            <person name="Schmutz J."/>
            <person name="Jabbour D."/>
            <person name="Luo H."/>
            <person name="Baker S.E."/>
            <person name="Pisabarro A.G."/>
            <person name="Walton J.D."/>
            <person name="Blanchette R.A."/>
            <person name="Henrissat B."/>
            <person name="Martin F."/>
            <person name="Cullen D."/>
            <person name="Hibbett D.S."/>
            <person name="Grigoriev I.V."/>
        </authorList>
    </citation>
    <scope>NUCLEOTIDE SEQUENCE [LARGE SCALE GENOMIC DNA]</scope>
    <source>
        <strain evidence="3">CBS 339.88</strain>
    </source>
</reference>
<dbReference type="AlphaFoldDB" id="A0A067SIE8"/>
<keyword evidence="1" id="KW-1133">Transmembrane helix</keyword>
<dbReference type="InterPro" id="IPR027948">
    <property type="entry name" value="DUF4436"/>
</dbReference>
<feature type="transmembrane region" description="Helical" evidence="1">
    <location>
        <begin position="35"/>
        <end position="53"/>
    </location>
</feature>
<evidence type="ECO:0000313" key="3">
    <source>
        <dbReference type="Proteomes" id="UP000027222"/>
    </source>
</evidence>
<gene>
    <name evidence="2" type="ORF">GALMADRAFT_144577</name>
</gene>
<name>A0A067SIE8_GALM3</name>
<dbReference type="EMBL" id="KL142396">
    <property type="protein sequence ID" value="KDR70691.1"/>
    <property type="molecule type" value="Genomic_DNA"/>
</dbReference>
<feature type="transmembrane region" description="Helical" evidence="1">
    <location>
        <begin position="283"/>
        <end position="301"/>
    </location>
</feature>
<dbReference type="STRING" id="685588.A0A067SIE8"/>
<protein>
    <recommendedName>
        <fullName evidence="4">Transmembrane protein</fullName>
    </recommendedName>
</protein>